<dbReference type="Pfam" id="PF01545">
    <property type="entry name" value="Cation_efflux"/>
    <property type="match status" value="1"/>
</dbReference>
<dbReference type="Proteomes" id="UP000262607">
    <property type="component" value="Chromosome"/>
</dbReference>
<feature type="transmembrane region" description="Helical" evidence="7">
    <location>
        <begin position="46"/>
        <end position="63"/>
    </location>
</feature>
<keyword evidence="3" id="KW-0813">Transport</keyword>
<dbReference type="AlphaFoldDB" id="A0AAD1CMJ8"/>
<keyword evidence="5 7" id="KW-1133">Transmembrane helix</keyword>
<dbReference type="InterPro" id="IPR058533">
    <property type="entry name" value="Cation_efflux_TM"/>
</dbReference>
<evidence type="ECO:0000313" key="11">
    <source>
        <dbReference type="Proteomes" id="UP000262607"/>
    </source>
</evidence>
<dbReference type="NCBIfam" id="TIGR01297">
    <property type="entry name" value="CDF"/>
    <property type="match status" value="1"/>
</dbReference>
<dbReference type="Gene3D" id="1.20.1510.10">
    <property type="entry name" value="Cation efflux protein transmembrane domain"/>
    <property type="match status" value="1"/>
</dbReference>
<dbReference type="GO" id="GO:0015086">
    <property type="term" value="F:cadmium ion transmembrane transporter activity"/>
    <property type="evidence" value="ECO:0007669"/>
    <property type="project" value="TreeGrafter"/>
</dbReference>
<evidence type="ECO:0000256" key="7">
    <source>
        <dbReference type="SAM" id="Phobius"/>
    </source>
</evidence>
<evidence type="ECO:0000256" key="6">
    <source>
        <dbReference type="ARBA" id="ARBA00023136"/>
    </source>
</evidence>
<comment type="subcellular location">
    <subcellularLocation>
        <location evidence="1">Membrane</location>
        <topology evidence="1">Multi-pass membrane protein</topology>
    </subcellularLocation>
</comment>
<feature type="transmembrane region" description="Helical" evidence="7">
    <location>
        <begin position="118"/>
        <end position="140"/>
    </location>
</feature>
<dbReference type="PANTHER" id="PTHR43840">
    <property type="entry name" value="MITOCHONDRIAL METAL TRANSPORTER 1-RELATED"/>
    <property type="match status" value="1"/>
</dbReference>
<dbReference type="InterPro" id="IPR002524">
    <property type="entry name" value="Cation_efflux"/>
</dbReference>
<protein>
    <submittedName>
        <fullName evidence="10">Cation efflux protein</fullName>
    </submittedName>
</protein>
<dbReference type="GO" id="GO:0006882">
    <property type="term" value="P:intracellular zinc ion homeostasis"/>
    <property type="evidence" value="ECO:0007669"/>
    <property type="project" value="TreeGrafter"/>
</dbReference>
<feature type="domain" description="Cation efflux protein transmembrane" evidence="8">
    <location>
        <begin position="16"/>
        <end position="207"/>
    </location>
</feature>
<keyword evidence="4 7" id="KW-0812">Transmembrane</keyword>
<feature type="transmembrane region" description="Helical" evidence="7">
    <location>
        <begin position="187"/>
        <end position="209"/>
    </location>
</feature>
<dbReference type="SUPFAM" id="SSF160240">
    <property type="entry name" value="Cation efflux protein cytoplasmic domain-like"/>
    <property type="match status" value="1"/>
</dbReference>
<dbReference type="EMBL" id="AP014610">
    <property type="protein sequence ID" value="BBA17956.1"/>
    <property type="molecule type" value="Genomic_DNA"/>
</dbReference>
<evidence type="ECO:0000256" key="5">
    <source>
        <dbReference type="ARBA" id="ARBA00022989"/>
    </source>
</evidence>
<accession>A0AAD1CMJ8</accession>
<dbReference type="InterPro" id="IPR036837">
    <property type="entry name" value="Cation_efflux_CTD_sf"/>
</dbReference>
<dbReference type="InterPro" id="IPR027469">
    <property type="entry name" value="Cation_efflux_TMD_sf"/>
</dbReference>
<proteinExistence type="inferred from homology"/>
<dbReference type="Pfam" id="PF16916">
    <property type="entry name" value="ZT_dimer"/>
    <property type="match status" value="1"/>
</dbReference>
<gene>
    <name evidence="10" type="ORF">CPU2_473</name>
</gene>
<dbReference type="GO" id="GO:0005886">
    <property type="term" value="C:plasma membrane"/>
    <property type="evidence" value="ECO:0007669"/>
    <property type="project" value="TreeGrafter"/>
</dbReference>
<keyword evidence="6 7" id="KW-0472">Membrane</keyword>
<evidence type="ECO:0000259" key="8">
    <source>
        <dbReference type="Pfam" id="PF01545"/>
    </source>
</evidence>
<dbReference type="InterPro" id="IPR050291">
    <property type="entry name" value="CDF_Transporter"/>
</dbReference>
<evidence type="ECO:0000256" key="4">
    <source>
        <dbReference type="ARBA" id="ARBA00022692"/>
    </source>
</evidence>
<dbReference type="GeneID" id="66556595"/>
<dbReference type="InterPro" id="IPR027470">
    <property type="entry name" value="Cation_efflux_CTD"/>
</dbReference>
<dbReference type="RefSeq" id="WP_110548577.1">
    <property type="nucleotide sequence ID" value="NZ_AP014610.1"/>
</dbReference>
<evidence type="ECO:0000256" key="3">
    <source>
        <dbReference type="ARBA" id="ARBA00022448"/>
    </source>
</evidence>
<dbReference type="SUPFAM" id="SSF161111">
    <property type="entry name" value="Cation efflux protein transmembrane domain-like"/>
    <property type="match status" value="1"/>
</dbReference>
<name>A0AAD1CMJ8_9FLAO</name>
<dbReference type="GO" id="GO:0015341">
    <property type="term" value="F:zinc efflux antiporter activity"/>
    <property type="evidence" value="ECO:0007669"/>
    <property type="project" value="TreeGrafter"/>
</dbReference>
<sequence length="344" mass="39609">MEDKKIKINFSLQKLICFVAVILFLIKLITWYITSSISIFSDALESITNIISGFIGLYSLYVSSLPKDQNHPYGHGKIEFISTAIEGFLIFFVGIIIFIKIFIRVKNHETIFLLRLDYGIYLMSFTAIINYFLGIFACKIGNKNGALTLIASGKHLQIDTYSTFGIVIGLILLNITQWIWIDSIISVIFSSVILYTGLKLLRSAAAGIMDEYDKKLLKKLSFYINEKRNSHWIDLHHLKIIKYGSALHVDCHLTVPWFFNIKDANKEVQILTKLTKDKFGNKVELSVHVDACKSNHCYICSNNLCKVRKNIFQKKILWTLDKTSYYNNNKRKDLIFINKNQYGI</sequence>
<comment type="similarity">
    <text evidence="2">Belongs to the cation diffusion facilitator (CDF) transporter (TC 2.A.4) family.</text>
</comment>
<feature type="domain" description="Cation efflux protein cytoplasmic" evidence="9">
    <location>
        <begin position="233"/>
        <end position="292"/>
    </location>
</feature>
<organism evidence="10 11">
    <name type="scientific">Blattabacterium punctulatus CPU2</name>
    <dbReference type="NCBI Taxonomy" id="1457032"/>
    <lineage>
        <taxon>Bacteria</taxon>
        <taxon>Pseudomonadati</taxon>
        <taxon>Bacteroidota</taxon>
        <taxon>Flavobacteriia</taxon>
        <taxon>Flavobacteriales</taxon>
        <taxon>Blattabacteriaceae</taxon>
        <taxon>Blattabacterium</taxon>
    </lineage>
</organism>
<evidence type="ECO:0000313" key="10">
    <source>
        <dbReference type="EMBL" id="BBA17956.1"/>
    </source>
</evidence>
<evidence type="ECO:0000259" key="9">
    <source>
        <dbReference type="Pfam" id="PF16916"/>
    </source>
</evidence>
<evidence type="ECO:0000256" key="1">
    <source>
        <dbReference type="ARBA" id="ARBA00004141"/>
    </source>
</evidence>
<reference evidence="10 11" key="1">
    <citation type="submission" date="2014-06" db="EMBL/GenBank/DDBJ databases">
        <title>Genome sequence of the intracellular symbiont Blattabacterium cuenoti, strain CPU2 from the wood feeding cockroach Cryptocercus punctulatus.</title>
        <authorList>
            <person name="Kinjo Y."/>
            <person name="Ohkuma M."/>
            <person name="Tokuda G."/>
        </authorList>
    </citation>
    <scope>NUCLEOTIDE SEQUENCE [LARGE SCALE GENOMIC DNA]</scope>
    <source>
        <strain evidence="10 11">CPU2</strain>
    </source>
</reference>
<dbReference type="GO" id="GO:0015093">
    <property type="term" value="F:ferrous iron transmembrane transporter activity"/>
    <property type="evidence" value="ECO:0007669"/>
    <property type="project" value="TreeGrafter"/>
</dbReference>
<dbReference type="PANTHER" id="PTHR43840:SF15">
    <property type="entry name" value="MITOCHONDRIAL METAL TRANSPORTER 1-RELATED"/>
    <property type="match status" value="1"/>
</dbReference>
<evidence type="ECO:0000256" key="2">
    <source>
        <dbReference type="ARBA" id="ARBA00008114"/>
    </source>
</evidence>
<feature type="transmembrane region" description="Helical" evidence="7">
    <location>
        <begin position="161"/>
        <end position="181"/>
    </location>
</feature>
<feature type="transmembrane region" description="Helical" evidence="7">
    <location>
        <begin position="12"/>
        <end position="34"/>
    </location>
</feature>
<dbReference type="Gene3D" id="3.30.70.1350">
    <property type="entry name" value="Cation efflux protein, cytoplasmic domain"/>
    <property type="match status" value="1"/>
</dbReference>
<feature type="transmembrane region" description="Helical" evidence="7">
    <location>
        <begin position="84"/>
        <end position="103"/>
    </location>
</feature>